<dbReference type="Gene3D" id="1.20.120.920">
    <property type="entry name" value="CRISPR-associated endonuclease Cas1, C-terminal domain"/>
    <property type="match status" value="1"/>
</dbReference>
<dbReference type="AlphaFoldDB" id="A0A717NP80"/>
<evidence type="ECO:0000256" key="1">
    <source>
        <dbReference type="ARBA" id="ARBA00022722"/>
    </source>
</evidence>
<evidence type="ECO:0000256" key="7">
    <source>
        <dbReference type="ARBA" id="ARBA00023125"/>
    </source>
</evidence>
<accession>A0A717NP80</accession>
<dbReference type="InterPro" id="IPR019851">
    <property type="entry name" value="CRISPR-assoc_Cas1_ECOLI"/>
</dbReference>
<name>A0A717NP80_SALTI</name>
<dbReference type="NCBIfam" id="TIGR00287">
    <property type="entry name" value="cas1"/>
    <property type="match status" value="1"/>
</dbReference>
<reference evidence="8" key="1">
    <citation type="journal article" date="2018" name="Genome Biol.">
        <title>SKESA: strategic k-mer extension for scrupulous assemblies.</title>
        <authorList>
            <person name="Souvorov A."/>
            <person name="Agarwala R."/>
            <person name="Lipman D.J."/>
        </authorList>
    </citation>
    <scope>NUCLEOTIDE SEQUENCE</scope>
    <source>
        <strain evidence="8">CT18</strain>
    </source>
</reference>
<keyword evidence="6" id="KW-0051">Antiviral defense</keyword>
<keyword evidence="5" id="KW-0460">Magnesium</keyword>
<keyword evidence="7" id="KW-0238">DNA-binding</keyword>
<dbReference type="InterPro" id="IPR002729">
    <property type="entry name" value="CRISPR-assoc_Cas1"/>
</dbReference>
<organism evidence="8">
    <name type="scientific">Salmonella enterica subsp. enterica serovar Typhi str. CT18</name>
    <dbReference type="NCBI Taxonomy" id="220341"/>
    <lineage>
        <taxon>Bacteria</taxon>
        <taxon>Pseudomonadati</taxon>
        <taxon>Pseudomonadota</taxon>
        <taxon>Gammaproteobacteria</taxon>
        <taxon>Enterobacterales</taxon>
        <taxon>Enterobacteriaceae</taxon>
        <taxon>Salmonella</taxon>
    </lineage>
</organism>
<evidence type="ECO:0000256" key="2">
    <source>
        <dbReference type="ARBA" id="ARBA00022723"/>
    </source>
</evidence>
<proteinExistence type="predicted"/>
<keyword evidence="2" id="KW-0479">Metal-binding</keyword>
<dbReference type="GO" id="GO:0043571">
    <property type="term" value="P:maintenance of CRISPR repeat elements"/>
    <property type="evidence" value="ECO:0007669"/>
    <property type="project" value="InterPro"/>
</dbReference>
<sequence length="225" mass="24650">AGVRVYASGQPGGARSDKLLYQAKLALDEDLRLKVVRKMFELRFGEPAPSRRSVDQLRGIEGSRVRATYALLAKQYGVKWQGRRYDPKDWEKGDVINQCISSATSCLYGVTEAAILAAGYAPAIGFVHTGKPLSFVYDIADIIKFEIVVPKAFEIARRNPAEPDRDVRIACRDIFRSGKTLAKLIPLIEDVLAAGEIQPPLPPEDSHPIAIPLPVALGDSGHRST</sequence>
<dbReference type="EMBL" id="DAAPEX010000043">
    <property type="protein sequence ID" value="HAD5942678.1"/>
    <property type="molecule type" value="Genomic_DNA"/>
</dbReference>
<evidence type="ECO:0000256" key="4">
    <source>
        <dbReference type="ARBA" id="ARBA00022801"/>
    </source>
</evidence>
<feature type="non-terminal residue" evidence="8">
    <location>
        <position position="1"/>
    </location>
</feature>
<protein>
    <submittedName>
        <fullName evidence="8">Type I-E CRISPR-associated endonuclease Cas1</fullName>
    </submittedName>
</protein>
<evidence type="ECO:0000313" key="8">
    <source>
        <dbReference type="EMBL" id="HAD5942678.1"/>
    </source>
</evidence>
<dbReference type="GO" id="GO:0004520">
    <property type="term" value="F:DNA endonuclease activity"/>
    <property type="evidence" value="ECO:0007669"/>
    <property type="project" value="InterPro"/>
</dbReference>
<evidence type="ECO:0000256" key="3">
    <source>
        <dbReference type="ARBA" id="ARBA00022759"/>
    </source>
</evidence>
<dbReference type="InterPro" id="IPR042206">
    <property type="entry name" value="CRISPR-assoc_Cas1_C"/>
</dbReference>
<comment type="caution">
    <text evidence="8">The sequence shown here is derived from an EMBL/GenBank/DDBJ whole genome shotgun (WGS) entry which is preliminary data.</text>
</comment>
<dbReference type="GO" id="GO:0016787">
    <property type="term" value="F:hydrolase activity"/>
    <property type="evidence" value="ECO:0007669"/>
    <property type="project" value="UniProtKB-KW"/>
</dbReference>
<gene>
    <name evidence="8" type="primary">cas1e</name>
    <name evidence="8" type="ORF">G1V33_23510</name>
</gene>
<evidence type="ECO:0000256" key="6">
    <source>
        <dbReference type="ARBA" id="ARBA00023118"/>
    </source>
</evidence>
<dbReference type="Pfam" id="PF01867">
    <property type="entry name" value="Cas_Cas1"/>
    <property type="match status" value="1"/>
</dbReference>
<evidence type="ECO:0000256" key="5">
    <source>
        <dbReference type="ARBA" id="ARBA00022842"/>
    </source>
</evidence>
<dbReference type="GO" id="GO:0046872">
    <property type="term" value="F:metal ion binding"/>
    <property type="evidence" value="ECO:0007669"/>
    <property type="project" value="UniProtKB-KW"/>
</dbReference>
<dbReference type="PANTHER" id="PTHR34353">
    <property type="entry name" value="CRISPR-ASSOCIATED ENDONUCLEASE CAS1 1"/>
    <property type="match status" value="1"/>
</dbReference>
<dbReference type="NCBIfam" id="TIGR03638">
    <property type="entry name" value="cas1_ECOLI"/>
    <property type="match status" value="1"/>
</dbReference>
<keyword evidence="1" id="KW-0540">Nuclease</keyword>
<dbReference type="GO" id="GO:0003677">
    <property type="term" value="F:DNA binding"/>
    <property type="evidence" value="ECO:0007669"/>
    <property type="project" value="UniProtKB-KW"/>
</dbReference>
<dbReference type="PANTHER" id="PTHR34353:SF3">
    <property type="entry name" value="CRISPR-ASSOCIATED ENDONUCLEASE CAS1"/>
    <property type="match status" value="1"/>
</dbReference>
<keyword evidence="3 8" id="KW-0255">Endonuclease</keyword>
<keyword evidence="4" id="KW-0378">Hydrolase</keyword>
<reference evidence="8" key="2">
    <citation type="submission" date="2019-01" db="EMBL/GenBank/DDBJ databases">
        <authorList>
            <consortium name="NCBI Pathogen Detection Project"/>
        </authorList>
    </citation>
    <scope>NUCLEOTIDE SEQUENCE</scope>
    <source>
        <strain evidence="8">CT18</strain>
    </source>
</reference>
<dbReference type="GO" id="GO:0051607">
    <property type="term" value="P:defense response to virus"/>
    <property type="evidence" value="ECO:0007669"/>
    <property type="project" value="UniProtKB-KW"/>
</dbReference>
<dbReference type="InterPro" id="IPR050646">
    <property type="entry name" value="Cas1"/>
</dbReference>